<evidence type="ECO:0008006" key="5">
    <source>
        <dbReference type="Google" id="ProtNLM"/>
    </source>
</evidence>
<feature type="region of interest" description="Disordered" evidence="1">
    <location>
        <begin position="63"/>
        <end position="82"/>
    </location>
</feature>
<feature type="compositionally biased region" description="Low complexity" evidence="1">
    <location>
        <begin position="221"/>
        <end position="231"/>
    </location>
</feature>
<feature type="region of interest" description="Disordered" evidence="1">
    <location>
        <begin position="205"/>
        <end position="231"/>
    </location>
</feature>
<dbReference type="RefSeq" id="WP_091565133.1">
    <property type="nucleotide sequence ID" value="NZ_FLRH01000002.1"/>
</dbReference>
<evidence type="ECO:0000256" key="1">
    <source>
        <dbReference type="SAM" id="MobiDB-lite"/>
    </source>
</evidence>
<dbReference type="Proteomes" id="UP000199558">
    <property type="component" value="Unassembled WGS sequence"/>
</dbReference>
<dbReference type="AlphaFoldDB" id="A0A1A9B1W6"/>
<accession>A0A1A9B1W6</accession>
<gene>
    <name evidence="2" type="ORF">GA0070622_0054</name>
    <name evidence="3" type="ORF">GA0070622_0066</name>
</gene>
<sequence length="231" mass="24682">MTTQTNDPASAATVRALAAEVEAVSLQLPDVYRQVEAVQEVADAAQRGVVVLAEAIERLRAAGGSSETGSADDHSKPTPSWLTIDDPGAAAAALGELAEWLRTVYVRYSGAALGDCWLWHPDVVTELLALREAWISAYQGPRASAETVMDWHDRYRPGTVARVNAALGRCYLQQHLATGELSYSPARLSATEQVADIARWWATSHGDTAAPPPSPNVVAESAAARSTRSTY</sequence>
<organism evidence="2 4">
    <name type="scientific">Micromonospora sediminicola</name>
    <dbReference type="NCBI Taxonomy" id="946078"/>
    <lineage>
        <taxon>Bacteria</taxon>
        <taxon>Bacillati</taxon>
        <taxon>Actinomycetota</taxon>
        <taxon>Actinomycetes</taxon>
        <taxon>Micromonosporales</taxon>
        <taxon>Micromonosporaceae</taxon>
        <taxon>Micromonospora</taxon>
    </lineage>
</organism>
<protein>
    <recommendedName>
        <fullName evidence="5">DUF4913 domain-containing protein</fullName>
    </recommendedName>
</protein>
<evidence type="ECO:0000313" key="4">
    <source>
        <dbReference type="Proteomes" id="UP000199558"/>
    </source>
</evidence>
<proteinExistence type="predicted"/>
<dbReference type="EMBL" id="FLRH01000002">
    <property type="protein sequence ID" value="SBT63125.1"/>
    <property type="molecule type" value="Genomic_DNA"/>
</dbReference>
<dbReference type="OrthoDB" id="3535759at2"/>
<name>A0A1A9B1W6_9ACTN</name>
<evidence type="ECO:0000313" key="3">
    <source>
        <dbReference type="EMBL" id="SBT63125.1"/>
    </source>
</evidence>
<reference evidence="4" key="2">
    <citation type="submission" date="2016-06" db="EMBL/GenBank/DDBJ databases">
        <authorList>
            <person name="Varghese N."/>
            <person name="Submissions Spin"/>
        </authorList>
    </citation>
    <scope>NUCLEOTIDE SEQUENCE [LARGE SCALE GENOMIC DNA]</scope>
    <source>
        <strain evidence="4">DSM 45794</strain>
    </source>
</reference>
<evidence type="ECO:0000313" key="2">
    <source>
        <dbReference type="EMBL" id="SBT63113.1"/>
    </source>
</evidence>
<reference evidence="2" key="1">
    <citation type="submission" date="2016-06" db="EMBL/GenBank/DDBJ databases">
        <authorList>
            <person name="Kjaerup R.B."/>
            <person name="Dalgaard T.S."/>
            <person name="Juul-Madsen H.R."/>
        </authorList>
    </citation>
    <scope>NUCLEOTIDE SEQUENCE [LARGE SCALE GENOMIC DNA]</scope>
    <source>
        <strain evidence="2">DSM 45794</strain>
    </source>
</reference>
<keyword evidence="4" id="KW-1185">Reference proteome</keyword>
<dbReference type="STRING" id="946078.GA0070622_0054"/>
<dbReference type="EMBL" id="FLRH01000002">
    <property type="protein sequence ID" value="SBT63113.1"/>
    <property type="molecule type" value="Genomic_DNA"/>
</dbReference>